<dbReference type="PROSITE" id="PS51257">
    <property type="entry name" value="PROKAR_LIPOPROTEIN"/>
    <property type="match status" value="1"/>
</dbReference>
<evidence type="ECO:0000256" key="4">
    <source>
        <dbReference type="ARBA" id="ARBA00022729"/>
    </source>
</evidence>
<comment type="subcellular location">
    <subcellularLocation>
        <location evidence="1">Cell envelope</location>
    </subcellularLocation>
</comment>
<proteinExistence type="inferred from homology"/>
<dbReference type="SUPFAM" id="SSF53850">
    <property type="entry name" value="Periplasmic binding protein-like II"/>
    <property type="match status" value="1"/>
</dbReference>
<gene>
    <name evidence="6" type="ordered locus">Mahau_2314</name>
</gene>
<dbReference type="Gene3D" id="3.40.190.10">
    <property type="entry name" value="Periplasmic binding protein-like II"/>
    <property type="match status" value="1"/>
</dbReference>
<evidence type="ECO:0000256" key="5">
    <source>
        <dbReference type="SAM" id="SignalP"/>
    </source>
</evidence>
<dbReference type="RefSeq" id="WP_013781907.1">
    <property type="nucleotide sequence ID" value="NC_015520.1"/>
</dbReference>
<dbReference type="PANTHER" id="PTHR43649">
    <property type="entry name" value="ARABINOSE-BINDING PROTEIN-RELATED"/>
    <property type="match status" value="1"/>
</dbReference>
<reference evidence="7" key="1">
    <citation type="submission" date="2010-11" db="EMBL/GenBank/DDBJ databases">
        <title>The complete genome of Mahella australiensis DSM 15567.</title>
        <authorList>
            <consortium name="US DOE Joint Genome Institute (JGI-PGF)"/>
            <person name="Lucas S."/>
            <person name="Copeland A."/>
            <person name="Lapidus A."/>
            <person name="Bruce D."/>
            <person name="Goodwin L."/>
            <person name="Pitluck S."/>
            <person name="Kyrpides N."/>
            <person name="Mavromatis K."/>
            <person name="Pagani I."/>
            <person name="Ivanova N."/>
            <person name="Teshima H."/>
            <person name="Brettin T."/>
            <person name="Detter J.C."/>
            <person name="Han C."/>
            <person name="Tapia R."/>
            <person name="Land M."/>
            <person name="Hauser L."/>
            <person name="Markowitz V."/>
            <person name="Cheng J.-F."/>
            <person name="Hugenholtz P."/>
            <person name="Woyke T."/>
            <person name="Wu D."/>
            <person name="Spring S."/>
            <person name="Pukall R."/>
            <person name="Steenblock K."/>
            <person name="Schneider S."/>
            <person name="Klenk H.-P."/>
            <person name="Eisen J.A."/>
        </authorList>
    </citation>
    <scope>NUCLEOTIDE SEQUENCE [LARGE SCALE GENOMIC DNA]</scope>
    <source>
        <strain evidence="7">DSM 15567 / CIP 107919 / 50-1 BON</strain>
    </source>
</reference>
<feature type="signal peptide" evidence="5">
    <location>
        <begin position="1"/>
        <end position="21"/>
    </location>
</feature>
<organism evidence="6 7">
    <name type="scientific">Mahella australiensis (strain DSM 15567 / CIP 107919 / 50-1 BON)</name>
    <dbReference type="NCBI Taxonomy" id="697281"/>
    <lineage>
        <taxon>Bacteria</taxon>
        <taxon>Bacillati</taxon>
        <taxon>Bacillota</taxon>
        <taxon>Clostridia</taxon>
        <taxon>Thermoanaerobacterales</taxon>
        <taxon>Thermoanaerobacterales Family IV. Incertae Sedis</taxon>
        <taxon>Mahella</taxon>
    </lineage>
</organism>
<dbReference type="eggNOG" id="COG1653">
    <property type="taxonomic scope" value="Bacteria"/>
</dbReference>
<dbReference type="OrthoDB" id="383937at2"/>
<dbReference type="Proteomes" id="UP000008457">
    <property type="component" value="Chromosome"/>
</dbReference>
<accession>F3ZVT7</accession>
<dbReference type="GO" id="GO:0030313">
    <property type="term" value="C:cell envelope"/>
    <property type="evidence" value="ECO:0007669"/>
    <property type="project" value="UniProtKB-SubCell"/>
</dbReference>
<dbReference type="InterPro" id="IPR050490">
    <property type="entry name" value="Bact_solute-bd_prot1"/>
</dbReference>
<keyword evidence="4 5" id="KW-0732">Signal</keyword>
<dbReference type="AlphaFoldDB" id="F3ZVT7"/>
<reference evidence="6 7" key="2">
    <citation type="journal article" date="2011" name="Stand. Genomic Sci.">
        <title>Complete genome sequence of Mahella australiensis type strain (50-1 BON).</title>
        <authorList>
            <person name="Sikorski J."/>
            <person name="Teshima H."/>
            <person name="Nolan M."/>
            <person name="Lucas S."/>
            <person name="Hammon N."/>
            <person name="Deshpande S."/>
            <person name="Cheng J.F."/>
            <person name="Pitluck S."/>
            <person name="Liolios K."/>
            <person name="Pagani I."/>
            <person name="Ivanova N."/>
            <person name="Huntemann M."/>
            <person name="Mavromatis K."/>
            <person name="Ovchinikova G."/>
            <person name="Pati A."/>
            <person name="Tapia R."/>
            <person name="Han C."/>
            <person name="Goodwin L."/>
            <person name="Chen A."/>
            <person name="Palaniappan K."/>
            <person name="Land M."/>
            <person name="Hauser L."/>
            <person name="Ngatchou-Djao O.D."/>
            <person name="Rohde M."/>
            <person name="Pukall R."/>
            <person name="Spring S."/>
            <person name="Abt B."/>
            <person name="Goker M."/>
            <person name="Detter J.C."/>
            <person name="Woyke T."/>
            <person name="Bristow J."/>
            <person name="Markowitz V."/>
            <person name="Hugenholtz P."/>
            <person name="Eisen J.A."/>
            <person name="Kyrpides N.C."/>
            <person name="Klenk H.P."/>
            <person name="Lapidus A."/>
        </authorList>
    </citation>
    <scope>NUCLEOTIDE SEQUENCE [LARGE SCALE GENOMIC DNA]</scope>
    <source>
        <strain evidence="7">DSM 15567 / CIP 107919 / 50-1 BON</strain>
    </source>
</reference>
<dbReference type="HOGENOM" id="CLU_031285_10_5_9"/>
<dbReference type="STRING" id="697281.Mahau_2314"/>
<dbReference type="EMBL" id="CP002360">
    <property type="protein sequence ID" value="AEE97481.1"/>
    <property type="molecule type" value="Genomic_DNA"/>
</dbReference>
<evidence type="ECO:0000256" key="3">
    <source>
        <dbReference type="ARBA" id="ARBA00022448"/>
    </source>
</evidence>
<evidence type="ECO:0000313" key="6">
    <source>
        <dbReference type="EMBL" id="AEE97481.1"/>
    </source>
</evidence>
<dbReference type="CDD" id="cd13585">
    <property type="entry name" value="PBP2_TMBP_like"/>
    <property type="match status" value="1"/>
</dbReference>
<protein>
    <submittedName>
        <fullName evidence="6">Carbohydrate ABC transporter substrate-binding protein, CUT1 family</fullName>
    </submittedName>
</protein>
<evidence type="ECO:0000256" key="1">
    <source>
        <dbReference type="ARBA" id="ARBA00004196"/>
    </source>
</evidence>
<comment type="similarity">
    <text evidence="2">Belongs to the bacterial solute-binding protein 1 family.</text>
</comment>
<evidence type="ECO:0000256" key="2">
    <source>
        <dbReference type="ARBA" id="ARBA00008520"/>
    </source>
</evidence>
<dbReference type="Pfam" id="PF01547">
    <property type="entry name" value="SBP_bac_1"/>
    <property type="match status" value="1"/>
</dbReference>
<keyword evidence="3" id="KW-0813">Transport</keyword>
<name>F3ZVT7_MAHA5</name>
<dbReference type="PANTHER" id="PTHR43649:SF31">
    <property type="entry name" value="SN-GLYCEROL-3-PHOSPHATE-BINDING PERIPLASMIC PROTEIN UGPB"/>
    <property type="match status" value="1"/>
</dbReference>
<evidence type="ECO:0000313" key="7">
    <source>
        <dbReference type="Proteomes" id="UP000008457"/>
    </source>
</evidence>
<dbReference type="InterPro" id="IPR006059">
    <property type="entry name" value="SBP"/>
</dbReference>
<sequence>MVKKLSLILSIVLLFSIIVTACTTKRPPSQENGQVNQPAQKVTIRLSTWAGADEAKELQAILDKLNSASDKYEIVQDSNPADYDTRLTTQLSGSSGPDIFWISAQRAAQFAARGVMLDITQRLPKSDKPVAELSDYYEASLGPFKYKDSVFGLPWIEQPVVLYINKDLFDKAGVAYPDDSWNWDKFLDAAKKLTVDQNGKHPDEAGFDKGNVKQWGFTLNGWPPVQVFIWQNGGEVISEDFSNSPIDTPEAKAAFKFYADLVNSPMVPSQQLIKDRGFDTMFKNQQVAMFMGGAADSLDTKVDFKCGVYELPAGPAGTKATLGDVLGMGINAKTKNRDVAFEAFLDLTDAIHQWKVMPPRKSMANMDTMKKLHPDREDAMQAIINSMEYARTYRYFGNYPDWDNIFWTQLMDPIVNNHADPEELIPKVKPQLDAVLKKSAE</sequence>
<keyword evidence="7" id="KW-1185">Reference proteome</keyword>
<feature type="chain" id="PRO_5003308786" evidence="5">
    <location>
        <begin position="22"/>
        <end position="441"/>
    </location>
</feature>
<dbReference type="KEGG" id="mas:Mahau_2314"/>